<dbReference type="RefSeq" id="WP_205721479.1">
    <property type="nucleotide sequence ID" value="NZ_CP070608.1"/>
</dbReference>
<dbReference type="KEGG" id="fuv:JR347_15410"/>
<dbReference type="InterPro" id="IPR051476">
    <property type="entry name" value="Bac_ResReg_Asp_Phosphatase"/>
</dbReference>
<dbReference type="Pfam" id="PF13424">
    <property type="entry name" value="TPR_12"/>
    <property type="match status" value="1"/>
</dbReference>
<keyword evidence="10" id="KW-1133">Transmembrane helix</keyword>
<evidence type="ECO:0000256" key="10">
    <source>
        <dbReference type="SAM" id="Phobius"/>
    </source>
</evidence>
<dbReference type="Gene3D" id="1.10.287.130">
    <property type="match status" value="1"/>
</dbReference>
<keyword evidence="13" id="KW-1185">Reference proteome</keyword>
<dbReference type="SUPFAM" id="SSF48452">
    <property type="entry name" value="TPR-like"/>
    <property type="match status" value="2"/>
</dbReference>
<feature type="coiled-coil region" evidence="9">
    <location>
        <begin position="404"/>
        <end position="475"/>
    </location>
</feature>
<evidence type="ECO:0000256" key="1">
    <source>
        <dbReference type="ARBA" id="ARBA00000085"/>
    </source>
</evidence>
<evidence type="ECO:0000256" key="4">
    <source>
        <dbReference type="ARBA" id="ARBA00022490"/>
    </source>
</evidence>
<evidence type="ECO:0000256" key="3">
    <source>
        <dbReference type="ARBA" id="ARBA00012438"/>
    </source>
</evidence>
<dbReference type="PROSITE" id="PS50109">
    <property type="entry name" value="HIS_KIN"/>
    <property type="match status" value="1"/>
</dbReference>
<dbReference type="Gene3D" id="1.25.40.10">
    <property type="entry name" value="Tetratricopeptide repeat domain"/>
    <property type="match status" value="2"/>
</dbReference>
<feature type="repeat" description="TPR" evidence="8">
    <location>
        <begin position="226"/>
        <end position="259"/>
    </location>
</feature>
<dbReference type="InterPro" id="IPR011990">
    <property type="entry name" value="TPR-like_helical_dom_sf"/>
</dbReference>
<dbReference type="InterPro" id="IPR003594">
    <property type="entry name" value="HATPase_dom"/>
</dbReference>
<keyword evidence="10" id="KW-0812">Transmembrane</keyword>
<dbReference type="AlphaFoldDB" id="A0A975A079"/>
<evidence type="ECO:0000256" key="6">
    <source>
        <dbReference type="ARBA" id="ARBA00022803"/>
    </source>
</evidence>
<dbReference type="Proteomes" id="UP000662783">
    <property type="component" value="Chromosome"/>
</dbReference>
<accession>A0A975A079</accession>
<dbReference type="InterPro" id="IPR003661">
    <property type="entry name" value="HisK_dim/P_dom"/>
</dbReference>
<dbReference type="GO" id="GO:0005737">
    <property type="term" value="C:cytoplasm"/>
    <property type="evidence" value="ECO:0007669"/>
    <property type="project" value="UniProtKB-SubCell"/>
</dbReference>
<feature type="repeat" description="TPR" evidence="8">
    <location>
        <begin position="148"/>
        <end position="181"/>
    </location>
</feature>
<evidence type="ECO:0000256" key="5">
    <source>
        <dbReference type="ARBA" id="ARBA00022737"/>
    </source>
</evidence>
<dbReference type="Gene3D" id="3.30.565.10">
    <property type="entry name" value="Histidine kinase-like ATPase, C-terminal domain"/>
    <property type="match status" value="1"/>
</dbReference>
<feature type="repeat" description="TPR" evidence="8">
    <location>
        <begin position="108"/>
        <end position="141"/>
    </location>
</feature>
<evidence type="ECO:0000256" key="9">
    <source>
        <dbReference type="SAM" id="Coils"/>
    </source>
</evidence>
<keyword evidence="5" id="KW-0677">Repeat</keyword>
<dbReference type="InterPro" id="IPR019734">
    <property type="entry name" value="TPR_rpt"/>
</dbReference>
<evidence type="ECO:0000259" key="11">
    <source>
        <dbReference type="PROSITE" id="PS50109"/>
    </source>
</evidence>
<reference evidence="12" key="1">
    <citation type="submission" date="2021-02" db="EMBL/GenBank/DDBJ databases">
        <title>Fulvivirga sp. S481 isolated from sea water.</title>
        <authorList>
            <person name="Bae S.S."/>
            <person name="Baek K."/>
        </authorList>
    </citation>
    <scope>NUCLEOTIDE SEQUENCE</scope>
    <source>
        <strain evidence="12">S481</strain>
    </source>
</reference>
<dbReference type="EC" id="2.7.13.3" evidence="3"/>
<dbReference type="SUPFAM" id="SSF55874">
    <property type="entry name" value="ATPase domain of HSP90 chaperone/DNA topoisomerase II/histidine kinase"/>
    <property type="match status" value="1"/>
</dbReference>
<dbReference type="SUPFAM" id="SSF47384">
    <property type="entry name" value="Homodimeric domain of signal transducing histidine kinase"/>
    <property type="match status" value="1"/>
</dbReference>
<keyword evidence="4" id="KW-0963">Cytoplasm</keyword>
<evidence type="ECO:0000256" key="2">
    <source>
        <dbReference type="ARBA" id="ARBA00004496"/>
    </source>
</evidence>
<dbReference type="SMART" id="SM00028">
    <property type="entry name" value="TPR"/>
    <property type="match status" value="6"/>
</dbReference>
<gene>
    <name evidence="12" type="ORF">JR347_15410</name>
</gene>
<dbReference type="GO" id="GO:0000155">
    <property type="term" value="F:phosphorelay sensor kinase activity"/>
    <property type="evidence" value="ECO:0007669"/>
    <property type="project" value="InterPro"/>
</dbReference>
<dbReference type="PANTHER" id="PTHR46630">
    <property type="entry name" value="TETRATRICOPEPTIDE REPEAT PROTEIN 29"/>
    <property type="match status" value="1"/>
</dbReference>
<evidence type="ECO:0000256" key="8">
    <source>
        <dbReference type="PROSITE-ProRule" id="PRU00339"/>
    </source>
</evidence>
<sequence>MRKLGLFLFIVFTFSIHSNGQNEQLKQKIDSLNQRTINLWLNYPDSAINYAYEAYRLSKLTDDQELICISLRLIGGAYYYLGDYDSVIVYNDKALKIAKEIENQELVNNALNNLGLANYSLGSYQNALEYLLRSLSLKRAIGQEYGLGTTLNNIGLVYERLKDYKKARAYFLEALEVAESQNDKDLILYSQNNTANTYLRENNLPRAEHYFQLSLAVDVDNKYWKSVTYAGLGQIYQRKSDYEKANGYLSKSAELRSTIGDKRGISEILYLQSKQALYKHNYDSAIELLNQSQSIAIEIGAKDRMFDNLEQYVEIYSEINDKSKAFEYQTKLLQLRDTLFNENLARNLASIQLEIQDEENQQLLAKKDKQLTANKRFVMVLIAVIILIVLLVVVVYNQLRINRKKNATLKIRNIEISVQNEEIEAQKESLEEKNSALERAQALIKAQNEKLEEYNKRLKSSVEEKSDLLKEKNDQLMLANIELDNFIYKSSHDIKGPLATLLGMCHVALLDIKEKKASEYFQKLYSSALDLNAILTRLKTISEISNLELNLDEIHIKKIISECIKQNKKIEGDESINVKLDIKLDKPMVSDSALMDLIFFNLIQSILKMRGDTNLEKAIDILIDSDDSNIIIDVVDEGSASVKSELGDVFELFKKSALQHRTLGLGLYIVKQSILKLGGNIALLDDKNHTHFKITLPLT</sequence>
<evidence type="ECO:0000313" key="13">
    <source>
        <dbReference type="Proteomes" id="UP000662783"/>
    </source>
</evidence>
<comment type="subcellular location">
    <subcellularLocation>
        <location evidence="2">Cytoplasm</location>
    </subcellularLocation>
</comment>
<dbReference type="InterPro" id="IPR005467">
    <property type="entry name" value="His_kinase_dom"/>
</dbReference>
<name>A0A975A079_9BACT</name>
<evidence type="ECO:0000256" key="7">
    <source>
        <dbReference type="ARBA" id="ARBA00038253"/>
    </source>
</evidence>
<proteinExistence type="inferred from homology"/>
<evidence type="ECO:0000313" key="12">
    <source>
        <dbReference type="EMBL" id="QSE96966.1"/>
    </source>
</evidence>
<keyword evidence="6 8" id="KW-0802">TPR repeat</keyword>
<dbReference type="InterPro" id="IPR036890">
    <property type="entry name" value="HATPase_C_sf"/>
</dbReference>
<comment type="catalytic activity">
    <reaction evidence="1">
        <text>ATP + protein L-histidine = ADP + protein N-phospho-L-histidine.</text>
        <dbReference type="EC" id="2.7.13.3"/>
    </reaction>
</comment>
<dbReference type="InterPro" id="IPR036097">
    <property type="entry name" value="HisK_dim/P_sf"/>
</dbReference>
<keyword evidence="9" id="KW-0175">Coiled coil</keyword>
<dbReference type="EMBL" id="CP070608">
    <property type="protein sequence ID" value="QSE96966.1"/>
    <property type="molecule type" value="Genomic_DNA"/>
</dbReference>
<dbReference type="PANTHER" id="PTHR46630:SF1">
    <property type="entry name" value="TETRATRICOPEPTIDE REPEAT PROTEIN 29"/>
    <property type="match status" value="1"/>
</dbReference>
<feature type="domain" description="Histidine kinase" evidence="11">
    <location>
        <begin position="489"/>
        <end position="699"/>
    </location>
</feature>
<comment type="similarity">
    <text evidence="7">Belongs to the Rap family.</text>
</comment>
<dbReference type="SMART" id="SM00388">
    <property type="entry name" value="HisKA"/>
    <property type="match status" value="1"/>
</dbReference>
<feature type="transmembrane region" description="Helical" evidence="10">
    <location>
        <begin position="377"/>
        <end position="396"/>
    </location>
</feature>
<protein>
    <recommendedName>
        <fullName evidence="3">histidine kinase</fullName>
        <ecNumber evidence="3">2.7.13.3</ecNumber>
    </recommendedName>
</protein>
<dbReference type="PROSITE" id="PS50005">
    <property type="entry name" value="TPR"/>
    <property type="match status" value="3"/>
</dbReference>
<keyword evidence="10" id="KW-0472">Membrane</keyword>
<dbReference type="Pfam" id="PF02518">
    <property type="entry name" value="HATPase_c"/>
    <property type="match status" value="1"/>
</dbReference>
<organism evidence="12 13">
    <name type="scientific">Fulvivirga lutea</name>
    <dbReference type="NCBI Taxonomy" id="2810512"/>
    <lineage>
        <taxon>Bacteria</taxon>
        <taxon>Pseudomonadati</taxon>
        <taxon>Bacteroidota</taxon>
        <taxon>Cytophagia</taxon>
        <taxon>Cytophagales</taxon>
        <taxon>Fulvivirgaceae</taxon>
        <taxon>Fulvivirga</taxon>
    </lineage>
</organism>